<evidence type="ECO:0000313" key="1">
    <source>
        <dbReference type="EMBL" id="NOU64190.1"/>
    </source>
</evidence>
<dbReference type="RefSeq" id="WP_171629940.1">
    <property type="nucleotide sequence ID" value="NZ_WHNY01000027.1"/>
</dbReference>
<keyword evidence="2" id="KW-1185">Reference proteome</keyword>
<name>A0ABX1X877_9BACL</name>
<comment type="caution">
    <text evidence="1">The sequence shown here is derived from an EMBL/GenBank/DDBJ whole genome shotgun (WGS) entry which is preliminary data.</text>
</comment>
<accession>A0ABX1X877</accession>
<gene>
    <name evidence="1" type="ORF">GC096_09145</name>
</gene>
<reference evidence="1 2" key="1">
    <citation type="submission" date="2019-10" db="EMBL/GenBank/DDBJ databases">
        <title>Description of Paenibacillus humi sp. nov.</title>
        <authorList>
            <person name="Carlier A."/>
            <person name="Qi S."/>
        </authorList>
    </citation>
    <scope>NUCLEOTIDE SEQUENCE [LARGE SCALE GENOMIC DNA]</scope>
    <source>
        <strain evidence="1 2">LMG 31461</strain>
    </source>
</reference>
<dbReference type="InterPro" id="IPR021328">
    <property type="entry name" value="CotB-like"/>
</dbReference>
<dbReference type="SUPFAM" id="SSF158430">
    <property type="entry name" value="Bacillus cereus metalloprotein-like"/>
    <property type="match status" value="1"/>
</dbReference>
<evidence type="ECO:0000313" key="2">
    <source>
        <dbReference type="Proteomes" id="UP000653578"/>
    </source>
</evidence>
<dbReference type="EMBL" id="WHNY01000027">
    <property type="protein sequence ID" value="NOU64190.1"/>
    <property type="molecule type" value="Genomic_DNA"/>
</dbReference>
<protein>
    <submittedName>
        <fullName evidence="1">DUF2935 domain-containing protein</fullName>
    </submittedName>
</protein>
<proteinExistence type="predicted"/>
<dbReference type="Gene3D" id="1.20.1260.120">
    <property type="entry name" value="Protein of unknown function DUF2935"/>
    <property type="match status" value="1"/>
</dbReference>
<organism evidence="1 2">
    <name type="scientific">Paenibacillus plantarum</name>
    <dbReference type="NCBI Taxonomy" id="2654975"/>
    <lineage>
        <taxon>Bacteria</taxon>
        <taxon>Bacillati</taxon>
        <taxon>Bacillota</taxon>
        <taxon>Bacilli</taxon>
        <taxon>Bacillales</taxon>
        <taxon>Paenibacillaceae</taxon>
        <taxon>Paenibacillus</taxon>
    </lineage>
</organism>
<sequence length="80" mass="9066">MPPGFPAEAQFAKGVLGTVKAFYDFVQRIIVQYRDDQLLSKATLRFLEHHFPESCYFMRKLTVCIPDASPLGSCPLTRPC</sequence>
<dbReference type="Pfam" id="PF11155">
    <property type="entry name" value="DUF2935"/>
    <property type="match status" value="1"/>
</dbReference>
<dbReference type="Proteomes" id="UP000653578">
    <property type="component" value="Unassembled WGS sequence"/>
</dbReference>